<sequence>MANLAYQNTGTNAWSPVLVNGIALNSLTILMKQLMRSAAPARRSNCISRFHVTGFNTRREGFIPMVLI</sequence>
<reference evidence="2" key="1">
    <citation type="submission" date="2022-09" db="EMBL/GenBank/DDBJ databases">
        <title>Complete genome sequence of Vulcanisaeta souniana.</title>
        <authorList>
            <person name="Kato S."/>
            <person name="Itoh T."/>
            <person name="Ohkuma M."/>
        </authorList>
    </citation>
    <scope>NUCLEOTIDE SEQUENCE [LARGE SCALE GENOMIC DNA]</scope>
    <source>
        <strain evidence="2">JCM 11219</strain>
    </source>
</reference>
<dbReference type="EMBL" id="AP026830">
    <property type="protein sequence ID" value="BDR91896.1"/>
    <property type="molecule type" value="Genomic_DNA"/>
</dbReference>
<proteinExistence type="predicted"/>
<keyword evidence="2" id="KW-1185">Reference proteome</keyword>
<accession>A0ABN6SQ29</accession>
<organism evidence="1 2">
    <name type="scientific">Vulcanisaeta souniana JCM 11219</name>
    <dbReference type="NCBI Taxonomy" id="1293586"/>
    <lineage>
        <taxon>Archaea</taxon>
        <taxon>Thermoproteota</taxon>
        <taxon>Thermoprotei</taxon>
        <taxon>Thermoproteales</taxon>
        <taxon>Thermoproteaceae</taxon>
        <taxon>Vulcanisaeta</taxon>
    </lineage>
</organism>
<protein>
    <submittedName>
        <fullName evidence="1">Uncharacterized protein</fullName>
    </submittedName>
</protein>
<evidence type="ECO:0000313" key="1">
    <source>
        <dbReference type="EMBL" id="BDR91896.1"/>
    </source>
</evidence>
<gene>
    <name evidence="1" type="ORF">Vsou_09890</name>
</gene>
<dbReference type="Proteomes" id="UP001060771">
    <property type="component" value="Chromosome"/>
</dbReference>
<name>A0ABN6SQ29_9CREN</name>
<evidence type="ECO:0000313" key="2">
    <source>
        <dbReference type="Proteomes" id="UP001060771"/>
    </source>
</evidence>